<dbReference type="Gene3D" id="3.40.390.10">
    <property type="entry name" value="Collagenase (Catalytic Domain)"/>
    <property type="match status" value="1"/>
</dbReference>
<sequence length="270" mass="29893">MSKVAKIFSLVALLGLIAGMAFYIISQRQQSVFEISVQNKIHYADDPSMEINSVLIKAFYFVPNDRQEQISIAWQKNLTDTMTELKKFYELQFHHAVSIDFAVYPQPIIGKLGGLDYDGDAVALGNPSALLRIQDELLIRVFNPGGDLYSALFADNGSLSFRVIGILYEGAGSTATIIKKDAQNQNLAVLSEGSLPTFLASNYYLTSESYKDYGQTIFAHEFGHTLGLPDSYDLDSNIPSSEDIMGHGRYRPLSITHLSLEAKAKLGLTY</sequence>
<evidence type="ECO:0000313" key="2">
    <source>
        <dbReference type="EMBL" id="OGE80452.1"/>
    </source>
</evidence>
<evidence type="ECO:0000313" key="3">
    <source>
        <dbReference type="Proteomes" id="UP000176233"/>
    </source>
</evidence>
<comment type="caution">
    <text evidence="2">The sequence shown here is derived from an EMBL/GenBank/DDBJ whole genome shotgun (WGS) entry which is preliminary data.</text>
</comment>
<dbReference type="Pfam" id="PF05547">
    <property type="entry name" value="Peptidase_M6"/>
    <property type="match status" value="1"/>
</dbReference>
<feature type="domain" description="Peptidase M6-like" evidence="1">
    <location>
        <begin position="211"/>
        <end position="234"/>
    </location>
</feature>
<accession>A0A1F5NSC6</accession>
<gene>
    <name evidence="2" type="ORF">A2660_03195</name>
</gene>
<dbReference type="SUPFAM" id="SSF55486">
    <property type="entry name" value="Metalloproteases ('zincins'), catalytic domain"/>
    <property type="match status" value="1"/>
</dbReference>
<name>A0A1F5NSC6_9BACT</name>
<protein>
    <recommendedName>
        <fullName evidence="1">Peptidase M6-like domain-containing protein</fullName>
    </recommendedName>
</protein>
<reference evidence="2 3" key="1">
    <citation type="journal article" date="2016" name="Nat. Commun.">
        <title>Thousands of microbial genomes shed light on interconnected biogeochemical processes in an aquifer system.</title>
        <authorList>
            <person name="Anantharaman K."/>
            <person name="Brown C.T."/>
            <person name="Hug L.A."/>
            <person name="Sharon I."/>
            <person name="Castelle C.J."/>
            <person name="Probst A.J."/>
            <person name="Thomas B.C."/>
            <person name="Singh A."/>
            <person name="Wilkins M.J."/>
            <person name="Karaoz U."/>
            <person name="Brodie E.L."/>
            <person name="Williams K.H."/>
            <person name="Hubbard S.S."/>
            <person name="Banfield J.F."/>
        </authorList>
    </citation>
    <scope>NUCLEOTIDE SEQUENCE [LARGE SCALE GENOMIC DNA]</scope>
</reference>
<proteinExistence type="predicted"/>
<dbReference type="GO" id="GO:0008237">
    <property type="term" value="F:metallopeptidase activity"/>
    <property type="evidence" value="ECO:0007669"/>
    <property type="project" value="InterPro"/>
</dbReference>
<dbReference type="EMBL" id="MFEJ01000012">
    <property type="protein sequence ID" value="OGE80452.1"/>
    <property type="molecule type" value="Genomic_DNA"/>
</dbReference>
<dbReference type="GO" id="GO:0006508">
    <property type="term" value="P:proteolysis"/>
    <property type="evidence" value="ECO:0007669"/>
    <property type="project" value="InterPro"/>
</dbReference>
<dbReference type="InterPro" id="IPR008757">
    <property type="entry name" value="Peptidase_M6-like_domain"/>
</dbReference>
<dbReference type="Proteomes" id="UP000176233">
    <property type="component" value="Unassembled WGS sequence"/>
</dbReference>
<dbReference type="InterPro" id="IPR024079">
    <property type="entry name" value="MetalloPept_cat_dom_sf"/>
</dbReference>
<evidence type="ECO:0000259" key="1">
    <source>
        <dbReference type="Pfam" id="PF05547"/>
    </source>
</evidence>
<dbReference type="AlphaFoldDB" id="A0A1F5NSC6"/>
<organism evidence="2 3">
    <name type="scientific">Candidatus Doudnabacteria bacterium RIFCSPHIGHO2_01_FULL_45_18</name>
    <dbReference type="NCBI Taxonomy" id="1817823"/>
    <lineage>
        <taxon>Bacteria</taxon>
        <taxon>Candidatus Doudnaibacteriota</taxon>
    </lineage>
</organism>